<dbReference type="HOGENOM" id="CLU_2214005_0_0_1"/>
<protein>
    <submittedName>
        <fullName evidence="1">Uncharacterized protein</fullName>
    </submittedName>
</protein>
<evidence type="ECO:0000313" key="1">
    <source>
        <dbReference type="EnsemblPlants" id="OB04G35420.1"/>
    </source>
</evidence>
<dbReference type="Gramene" id="OB04G35420.1">
    <property type="protein sequence ID" value="OB04G35420.1"/>
    <property type="gene ID" value="OB04G35420"/>
</dbReference>
<proteinExistence type="predicted"/>
<dbReference type="AlphaFoldDB" id="J3M2B7"/>
<keyword evidence="2" id="KW-1185">Reference proteome</keyword>
<dbReference type="EnsemblPlants" id="OB04G35420.1">
    <property type="protein sequence ID" value="OB04G35420.1"/>
    <property type="gene ID" value="OB04G35420"/>
</dbReference>
<organism evidence="1">
    <name type="scientific">Oryza brachyantha</name>
    <name type="common">malo sina</name>
    <dbReference type="NCBI Taxonomy" id="4533"/>
    <lineage>
        <taxon>Eukaryota</taxon>
        <taxon>Viridiplantae</taxon>
        <taxon>Streptophyta</taxon>
        <taxon>Embryophyta</taxon>
        <taxon>Tracheophyta</taxon>
        <taxon>Spermatophyta</taxon>
        <taxon>Magnoliopsida</taxon>
        <taxon>Liliopsida</taxon>
        <taxon>Poales</taxon>
        <taxon>Poaceae</taxon>
        <taxon>BOP clade</taxon>
        <taxon>Oryzoideae</taxon>
        <taxon>Oryzeae</taxon>
        <taxon>Oryzinae</taxon>
        <taxon>Oryza</taxon>
    </lineage>
</organism>
<reference evidence="1" key="1">
    <citation type="journal article" date="2013" name="Nat. Commun.">
        <title>Whole-genome sequencing of Oryza brachyantha reveals mechanisms underlying Oryza genome evolution.</title>
        <authorList>
            <person name="Chen J."/>
            <person name="Huang Q."/>
            <person name="Gao D."/>
            <person name="Wang J."/>
            <person name="Lang Y."/>
            <person name="Liu T."/>
            <person name="Li B."/>
            <person name="Bai Z."/>
            <person name="Luis Goicoechea J."/>
            <person name="Liang C."/>
            <person name="Chen C."/>
            <person name="Zhang W."/>
            <person name="Sun S."/>
            <person name="Liao Y."/>
            <person name="Zhang X."/>
            <person name="Yang L."/>
            <person name="Song C."/>
            <person name="Wang M."/>
            <person name="Shi J."/>
            <person name="Liu G."/>
            <person name="Liu J."/>
            <person name="Zhou H."/>
            <person name="Zhou W."/>
            <person name="Yu Q."/>
            <person name="An N."/>
            <person name="Chen Y."/>
            <person name="Cai Q."/>
            <person name="Wang B."/>
            <person name="Liu B."/>
            <person name="Min J."/>
            <person name="Huang Y."/>
            <person name="Wu H."/>
            <person name="Li Z."/>
            <person name="Zhang Y."/>
            <person name="Yin Y."/>
            <person name="Song W."/>
            <person name="Jiang J."/>
            <person name="Jackson S.A."/>
            <person name="Wing R.A."/>
            <person name="Wang J."/>
            <person name="Chen M."/>
        </authorList>
    </citation>
    <scope>NUCLEOTIDE SEQUENCE [LARGE SCALE GENOMIC DNA]</scope>
    <source>
        <strain evidence="1">cv. IRGC 101232</strain>
    </source>
</reference>
<accession>J3M2B7</accession>
<evidence type="ECO:0000313" key="2">
    <source>
        <dbReference type="Proteomes" id="UP000006038"/>
    </source>
</evidence>
<sequence length="107" mass="12770">MTRLGRLKILRLSQPSHFTATAGRPPFSLSVLLRRVSAPLKWPWREREKKRKKKEKKKKWWQEQSRACTYAQWRAERLAVAGITTRPCRWQCRGGAGGRRRRRRSSR</sequence>
<reference evidence="1" key="2">
    <citation type="submission" date="2013-04" db="UniProtKB">
        <authorList>
            <consortium name="EnsemblPlants"/>
        </authorList>
    </citation>
    <scope>IDENTIFICATION</scope>
</reference>
<name>J3M2B7_ORYBR</name>
<dbReference type="Proteomes" id="UP000006038">
    <property type="component" value="Chromosome 4"/>
</dbReference>